<accession>A0A0H3AE06</accession>
<dbReference type="EMBL" id="CP000626">
    <property type="protein sequence ID" value="ABQ18479.1"/>
    <property type="molecule type" value="Genomic_DNA"/>
</dbReference>
<dbReference type="PATRIC" id="fig|345073.21.peg.3023"/>
<feature type="transmembrane region" description="Helical" evidence="2">
    <location>
        <begin position="6"/>
        <end position="29"/>
    </location>
</feature>
<keyword evidence="2" id="KW-0812">Transmembrane</keyword>
<name>A0A0H3AE06_VIBC3</name>
<dbReference type="eggNOG" id="ENOG5031NI8">
    <property type="taxonomic scope" value="Bacteria"/>
</dbReference>
<dbReference type="AlphaFoldDB" id="A0A0H3AE06"/>
<evidence type="ECO:0000256" key="1">
    <source>
        <dbReference type="SAM" id="MobiDB-lite"/>
    </source>
</evidence>
<evidence type="ECO:0000313" key="4">
    <source>
        <dbReference type="Proteomes" id="UP000000249"/>
    </source>
</evidence>
<dbReference type="OrthoDB" id="5904230at2"/>
<feature type="region of interest" description="Disordered" evidence="1">
    <location>
        <begin position="74"/>
        <end position="101"/>
    </location>
</feature>
<proteinExistence type="predicted"/>
<gene>
    <name evidence="3" type="ordered locus">VC0395_1003</name>
</gene>
<protein>
    <submittedName>
        <fullName evidence="3">Uncharacterized protein</fullName>
    </submittedName>
</protein>
<keyword evidence="2" id="KW-0472">Membrane</keyword>
<keyword evidence="2" id="KW-1133">Transmembrane helix</keyword>
<sequence length="101" mass="11516">MLQILYIWICTMRTLFGLWVICYSTLLFANAQPNDEKLVSALIEQGIICEGLSYEQQQKALSLYLQQRFNNKNNDIKADSESSSSGENPELKPRCINPESP</sequence>
<dbReference type="KEGG" id="vcr:VC395_A0261"/>
<dbReference type="KEGG" id="vco:VC0395_1003"/>
<reference evidence="3 4" key="1">
    <citation type="submission" date="2007-03" db="EMBL/GenBank/DDBJ databases">
        <authorList>
            <person name="Heidelberg J."/>
        </authorList>
    </citation>
    <scope>NUCLEOTIDE SEQUENCE [LARGE SCALE GENOMIC DNA]</scope>
    <source>
        <strain evidence="4">ATCC 39541 / Classical Ogawa 395 / O395</strain>
    </source>
</reference>
<dbReference type="Proteomes" id="UP000000249">
    <property type="component" value="Chromosome 2"/>
</dbReference>
<evidence type="ECO:0000256" key="2">
    <source>
        <dbReference type="SAM" id="Phobius"/>
    </source>
</evidence>
<evidence type="ECO:0000313" key="3">
    <source>
        <dbReference type="EMBL" id="ABQ18479.1"/>
    </source>
</evidence>
<organism evidence="3 4">
    <name type="scientific">Vibrio cholerae serotype O1 (strain ATCC 39541 / Classical Ogawa 395 / O395)</name>
    <dbReference type="NCBI Taxonomy" id="345073"/>
    <lineage>
        <taxon>Bacteria</taxon>
        <taxon>Pseudomonadati</taxon>
        <taxon>Pseudomonadota</taxon>
        <taxon>Gammaproteobacteria</taxon>
        <taxon>Vibrionales</taxon>
        <taxon>Vibrionaceae</taxon>
        <taxon>Vibrio</taxon>
    </lineage>
</organism>